<dbReference type="AlphaFoldDB" id="A0AAD9T7N9"/>
<keyword evidence="3" id="KW-0677">Repeat</keyword>
<evidence type="ECO:0008006" key="10">
    <source>
        <dbReference type="Google" id="ProtNLM"/>
    </source>
</evidence>
<dbReference type="PROSITE" id="PS50294">
    <property type="entry name" value="WD_REPEATS_REGION"/>
    <property type="match status" value="1"/>
</dbReference>
<name>A0AAD9T7N9_9HELO</name>
<keyword evidence="5" id="KW-0804">Transcription</keyword>
<dbReference type="PANTHER" id="PTHR10253">
    <property type="entry name" value="POLYCOMB PROTEIN"/>
    <property type="match status" value="1"/>
</dbReference>
<dbReference type="Pfam" id="PF00400">
    <property type="entry name" value="WD40"/>
    <property type="match status" value="1"/>
</dbReference>
<feature type="compositionally biased region" description="Low complexity" evidence="7">
    <location>
        <begin position="407"/>
        <end position="417"/>
    </location>
</feature>
<dbReference type="InterPro" id="IPR051243">
    <property type="entry name" value="PcG_WD-repeat"/>
</dbReference>
<evidence type="ECO:0000256" key="1">
    <source>
        <dbReference type="ARBA" id="ARBA00008075"/>
    </source>
</evidence>
<proteinExistence type="inferred from homology"/>
<dbReference type="SUPFAM" id="SSF50978">
    <property type="entry name" value="WD40 repeat-like"/>
    <property type="match status" value="1"/>
</dbReference>
<keyword evidence="4" id="KW-0805">Transcription regulation</keyword>
<dbReference type="Gene3D" id="2.130.10.10">
    <property type="entry name" value="YVTN repeat-like/Quinoprotein amine dehydrogenase"/>
    <property type="match status" value="1"/>
</dbReference>
<comment type="caution">
    <text evidence="8">The sequence shown here is derived from an EMBL/GenBank/DDBJ whole genome shotgun (WGS) entry which is preliminary data.</text>
</comment>
<sequence>MAHEWDLPQLREIIQVPSMSDADFWSVKFYPYVDPGVEPIFAVVGGKQILVCRSPVGNGKATIIQMIIDEEVQIVRDKSGKGKKVDASTYACAWSKDCETGAPLLCVAGSLGVIKVINALTGDLLRTLTGHGGEINDLVISPTNHYILASASEDFTVRIWSLDPAYANQPCAAILEGDGHKDAVMSLWTLPEFPDINTGTNIPTRIYYPHFSTSEVHQESVDCVAWWNDLILSKSANENTIVLWSINRFDSTAPPPSPSTACTTHDISRDTRSSFVTPPPASSSDNAIALYKRLLQFAIPAGQVLFTRFSLYPGSPAVAGLHPTQRSHPILAFCNSLSKTFFWDLARFTHYHDLAPHLPDETGTIPRTTTAAEAQAFRLPSAAAPKRHPFLRPFQPRNRGGAGRGRGSIARSESASSQQTADSQESGPKGKVNWAQSRRDWAARYGMQEPLVKLPSSSEVALKGIDITGRQVAWSVGGEWCVVVGSHGNIVVFHRWGKERHKDV</sequence>
<evidence type="ECO:0000256" key="5">
    <source>
        <dbReference type="ARBA" id="ARBA00023163"/>
    </source>
</evidence>
<dbReference type="PROSITE" id="PS50082">
    <property type="entry name" value="WD_REPEATS_2"/>
    <property type="match status" value="1"/>
</dbReference>
<keyword evidence="9" id="KW-1185">Reference proteome</keyword>
<gene>
    <name evidence="8" type="ORF">QTJ16_001328</name>
</gene>
<accession>A0AAD9T7N9</accession>
<evidence type="ECO:0000256" key="6">
    <source>
        <dbReference type="PROSITE-ProRule" id="PRU00221"/>
    </source>
</evidence>
<reference evidence="8" key="1">
    <citation type="submission" date="2023-06" db="EMBL/GenBank/DDBJ databases">
        <title>Draft genome of Marssonina rosae.</title>
        <authorList>
            <person name="Cheng Q."/>
        </authorList>
    </citation>
    <scope>NUCLEOTIDE SEQUENCE</scope>
    <source>
        <strain evidence="8">R4</strain>
    </source>
</reference>
<dbReference type="InterPro" id="IPR015943">
    <property type="entry name" value="WD40/YVTN_repeat-like_dom_sf"/>
</dbReference>
<keyword evidence="2 6" id="KW-0853">WD repeat</keyword>
<evidence type="ECO:0000256" key="7">
    <source>
        <dbReference type="SAM" id="MobiDB-lite"/>
    </source>
</evidence>
<feature type="repeat" description="WD" evidence="6">
    <location>
        <begin position="128"/>
        <end position="163"/>
    </location>
</feature>
<evidence type="ECO:0000256" key="4">
    <source>
        <dbReference type="ARBA" id="ARBA00023015"/>
    </source>
</evidence>
<comment type="similarity">
    <text evidence="1">Belongs to the WD repeat ESC family.</text>
</comment>
<dbReference type="SMART" id="SM00320">
    <property type="entry name" value="WD40"/>
    <property type="match status" value="3"/>
</dbReference>
<evidence type="ECO:0000313" key="9">
    <source>
        <dbReference type="Proteomes" id="UP001285354"/>
    </source>
</evidence>
<feature type="region of interest" description="Disordered" evidence="7">
    <location>
        <begin position="387"/>
        <end position="433"/>
    </location>
</feature>
<dbReference type="Proteomes" id="UP001285354">
    <property type="component" value="Unassembled WGS sequence"/>
</dbReference>
<dbReference type="InterPro" id="IPR001680">
    <property type="entry name" value="WD40_rpt"/>
</dbReference>
<evidence type="ECO:0000256" key="3">
    <source>
        <dbReference type="ARBA" id="ARBA00022737"/>
    </source>
</evidence>
<evidence type="ECO:0000256" key="2">
    <source>
        <dbReference type="ARBA" id="ARBA00022574"/>
    </source>
</evidence>
<dbReference type="InterPro" id="IPR036322">
    <property type="entry name" value="WD40_repeat_dom_sf"/>
</dbReference>
<organism evidence="8 9">
    <name type="scientific">Diplocarpon rosae</name>
    <dbReference type="NCBI Taxonomy" id="946125"/>
    <lineage>
        <taxon>Eukaryota</taxon>
        <taxon>Fungi</taxon>
        <taxon>Dikarya</taxon>
        <taxon>Ascomycota</taxon>
        <taxon>Pezizomycotina</taxon>
        <taxon>Leotiomycetes</taxon>
        <taxon>Helotiales</taxon>
        <taxon>Drepanopezizaceae</taxon>
        <taxon>Diplocarpon</taxon>
    </lineage>
</organism>
<protein>
    <recommendedName>
        <fullName evidence="10">WD40 repeat-like protein</fullName>
    </recommendedName>
</protein>
<feature type="region of interest" description="Disordered" evidence="7">
    <location>
        <begin position="252"/>
        <end position="282"/>
    </location>
</feature>
<evidence type="ECO:0000313" key="8">
    <source>
        <dbReference type="EMBL" id="KAK2630508.1"/>
    </source>
</evidence>
<dbReference type="EMBL" id="JAUBYV010000001">
    <property type="protein sequence ID" value="KAK2630508.1"/>
    <property type="molecule type" value="Genomic_DNA"/>
</dbReference>